<dbReference type="PANTHER" id="PTHR32089">
    <property type="entry name" value="METHYL-ACCEPTING CHEMOTAXIS PROTEIN MCPB"/>
    <property type="match status" value="1"/>
</dbReference>
<sequence length="363" mass="40310">MFNAHLKQQVRELKAQMDSQIKEYQAQLAEKDHLLQARDAELQTLKAESQKHGQAQGMATSLRGGVMLQTIREGMAASSAALVEERKALKLLDDVFSQTRAAVSKLETRSESIKQQASSSSHEAEKLEATAQSIGQLISSIQEISDQTNLLSLNAAIEAARAGEHGRGFAVVADEVRQLANKAKEASEQIDHLVSDIVSQATHIKKSVDGNLLGAEEVSSSSNQIDAMVGEVIRRSEHMQRVIYETTTISFLNTVKLDHAVWKNEVYQRIYQQRFSELMVDHCNCRLGKWYFEGYGSRKYQHLQSFQDMDVPHKAVHTYGNQALEAGGYGDFEAMAAALEAMEDASQQVVQCLDQLEQDIVQG</sequence>
<dbReference type="GO" id="GO:0006935">
    <property type="term" value="P:chemotaxis"/>
    <property type="evidence" value="ECO:0007669"/>
    <property type="project" value="UniProtKB-ARBA"/>
</dbReference>
<dbReference type="STRING" id="1122252.SAMN05660443_0168"/>
<accession>A0A1I1DY76</accession>
<dbReference type="Gene3D" id="1.20.120.30">
    <property type="entry name" value="Aspartate receptor, ligand-binding domain"/>
    <property type="match status" value="1"/>
</dbReference>
<organism evidence="7 8">
    <name type="scientific">Marinospirillum celere</name>
    <dbReference type="NCBI Taxonomy" id="1122252"/>
    <lineage>
        <taxon>Bacteria</taxon>
        <taxon>Pseudomonadati</taxon>
        <taxon>Pseudomonadota</taxon>
        <taxon>Gammaproteobacteria</taxon>
        <taxon>Oceanospirillales</taxon>
        <taxon>Oceanospirillaceae</taxon>
        <taxon>Marinospirillum</taxon>
    </lineage>
</organism>
<keyword evidence="8" id="KW-1185">Reference proteome</keyword>
<evidence type="ECO:0000256" key="4">
    <source>
        <dbReference type="SAM" id="Coils"/>
    </source>
</evidence>
<feature type="domain" description="Methyl-accepting transducer" evidence="6">
    <location>
        <begin position="100"/>
        <end position="250"/>
    </location>
</feature>
<evidence type="ECO:0000256" key="2">
    <source>
        <dbReference type="ARBA" id="ARBA00023224"/>
    </source>
</evidence>
<dbReference type="Proteomes" id="UP000199058">
    <property type="component" value="Unassembled WGS sequence"/>
</dbReference>
<dbReference type="Gene3D" id="6.10.250.3200">
    <property type="match status" value="1"/>
</dbReference>
<dbReference type="PROSITE" id="PS50111">
    <property type="entry name" value="CHEMOTAXIS_TRANSDUC_2"/>
    <property type="match status" value="1"/>
</dbReference>
<dbReference type="GO" id="GO:0007165">
    <property type="term" value="P:signal transduction"/>
    <property type="evidence" value="ECO:0007669"/>
    <property type="project" value="UniProtKB-KW"/>
</dbReference>
<dbReference type="GO" id="GO:0016020">
    <property type="term" value="C:membrane"/>
    <property type="evidence" value="ECO:0007669"/>
    <property type="project" value="UniProtKB-SubCell"/>
</dbReference>
<dbReference type="AlphaFoldDB" id="A0A1I1DY76"/>
<dbReference type="EMBL" id="FOLH01000001">
    <property type="protein sequence ID" value="SFB79376.1"/>
    <property type="molecule type" value="Genomic_DNA"/>
</dbReference>
<evidence type="ECO:0000256" key="1">
    <source>
        <dbReference type="ARBA" id="ARBA00004370"/>
    </source>
</evidence>
<evidence type="ECO:0000313" key="8">
    <source>
        <dbReference type="Proteomes" id="UP000199058"/>
    </source>
</evidence>
<dbReference type="SUPFAM" id="SSF58104">
    <property type="entry name" value="Methyl-accepting chemotaxis protein (MCP) signaling domain"/>
    <property type="match status" value="1"/>
</dbReference>
<comment type="subcellular location">
    <subcellularLocation>
        <location evidence="1">Membrane</location>
    </subcellularLocation>
</comment>
<feature type="coiled-coil region" evidence="4">
    <location>
        <begin position="169"/>
        <end position="196"/>
    </location>
</feature>
<dbReference type="SMART" id="SM00283">
    <property type="entry name" value="MA"/>
    <property type="match status" value="1"/>
</dbReference>
<evidence type="ECO:0000313" key="7">
    <source>
        <dbReference type="EMBL" id="SFB79376.1"/>
    </source>
</evidence>
<name>A0A1I1DY76_9GAMM</name>
<dbReference type="InterPro" id="IPR004089">
    <property type="entry name" value="MCPsignal_dom"/>
</dbReference>
<dbReference type="Pfam" id="PF00015">
    <property type="entry name" value="MCPsignal"/>
    <property type="match status" value="1"/>
</dbReference>
<proteinExistence type="predicted"/>
<dbReference type="Pfam" id="PF13682">
    <property type="entry name" value="CZB"/>
    <property type="match status" value="1"/>
</dbReference>
<evidence type="ECO:0000256" key="3">
    <source>
        <dbReference type="PROSITE-ProRule" id="PRU00284"/>
    </source>
</evidence>
<keyword evidence="2 3" id="KW-0807">Transducer</keyword>
<keyword evidence="7" id="KW-0675">Receptor</keyword>
<evidence type="ECO:0000259" key="6">
    <source>
        <dbReference type="PROSITE" id="PS50111"/>
    </source>
</evidence>
<evidence type="ECO:0000256" key="5">
    <source>
        <dbReference type="SAM" id="MobiDB-lite"/>
    </source>
</evidence>
<dbReference type="InterPro" id="IPR025991">
    <property type="entry name" value="Chemoreceptor_zinc-bind_dom"/>
</dbReference>
<feature type="region of interest" description="Disordered" evidence="5">
    <location>
        <begin position="107"/>
        <end position="126"/>
    </location>
</feature>
<keyword evidence="4" id="KW-0175">Coiled coil</keyword>
<dbReference type="OrthoDB" id="9808588at2"/>
<dbReference type="PANTHER" id="PTHR32089:SF70">
    <property type="entry name" value="ENERGY TAXIS MODULATING METHYL ACCEPTING SENSORY TRANSDUCER"/>
    <property type="match status" value="1"/>
</dbReference>
<gene>
    <name evidence="7" type="ORF">SAMN05660443_0168</name>
</gene>
<feature type="coiled-coil region" evidence="4">
    <location>
        <begin position="3"/>
        <end position="30"/>
    </location>
</feature>
<protein>
    <submittedName>
        <fullName evidence="7">Chemoreceptor zinc-binding domain-containing protein</fullName>
    </submittedName>
</protein>
<reference evidence="7 8" key="1">
    <citation type="submission" date="2016-10" db="EMBL/GenBank/DDBJ databases">
        <authorList>
            <person name="de Groot N.N."/>
        </authorList>
    </citation>
    <scope>NUCLEOTIDE SEQUENCE [LARGE SCALE GENOMIC DNA]</scope>
    <source>
        <strain evidence="7 8">DSM 18438</strain>
    </source>
</reference>